<gene>
    <name evidence="1" type="ORF">EgrG_000847900</name>
</gene>
<organism evidence="1">
    <name type="scientific">Echinococcus granulosus</name>
    <name type="common">Hydatid tapeworm</name>
    <dbReference type="NCBI Taxonomy" id="6210"/>
    <lineage>
        <taxon>Eukaryota</taxon>
        <taxon>Metazoa</taxon>
        <taxon>Spiralia</taxon>
        <taxon>Lophotrochozoa</taxon>
        <taxon>Platyhelminthes</taxon>
        <taxon>Cestoda</taxon>
        <taxon>Eucestoda</taxon>
        <taxon>Cyclophyllidea</taxon>
        <taxon>Taeniidae</taxon>
        <taxon>Echinococcus</taxon>
        <taxon>Echinococcus granulosus group</taxon>
    </lineage>
</organism>
<evidence type="ECO:0000313" key="3">
    <source>
        <dbReference type="WBParaSite" id="EgrG_000847900"/>
    </source>
</evidence>
<proteinExistence type="predicted"/>
<reference evidence="1 2" key="1">
    <citation type="journal article" date="2013" name="Nature">
        <title>The genomes of four tapeworm species reveal adaptations to parasitism.</title>
        <authorList>
            <person name="Tsai I.J."/>
            <person name="Zarowiecki M."/>
            <person name="Holroyd N."/>
            <person name="Garciarrubio A."/>
            <person name="Sanchez-Flores A."/>
            <person name="Brooks K.L."/>
            <person name="Tracey A."/>
            <person name="Bobes R.J."/>
            <person name="Fragoso G."/>
            <person name="Sciutto E."/>
            <person name="Aslett M."/>
            <person name="Beasley H."/>
            <person name="Bennett H.M."/>
            <person name="Cai J."/>
            <person name="Camicia F."/>
            <person name="Clark R."/>
            <person name="Cucher M."/>
            <person name="De Silva N."/>
            <person name="Day T.A."/>
            <person name="Deplazes P."/>
            <person name="Estrada K."/>
            <person name="Fernandez C."/>
            <person name="Holland P.W."/>
            <person name="Hou J."/>
            <person name="Hu S."/>
            <person name="Huckvale T."/>
            <person name="Hung S.S."/>
            <person name="Kamenetzky L."/>
            <person name="Keane J.A."/>
            <person name="Kiss F."/>
            <person name="Koziol U."/>
            <person name="Lambert O."/>
            <person name="Liu K."/>
            <person name="Luo X."/>
            <person name="Luo Y."/>
            <person name="Macchiaroli N."/>
            <person name="Nichol S."/>
            <person name="Paps J."/>
            <person name="Parkinson J."/>
            <person name="Pouchkina-Stantcheva N."/>
            <person name="Riddiford N."/>
            <person name="Rosenzvit M."/>
            <person name="Salinas G."/>
            <person name="Wasmuth J.D."/>
            <person name="Zamanian M."/>
            <person name="Zheng Y."/>
            <person name="Cai X."/>
            <person name="Soberon X."/>
            <person name="Olson P.D."/>
            <person name="Laclette J.P."/>
            <person name="Brehm K."/>
            <person name="Berriman M."/>
            <person name="Garciarrubio A."/>
            <person name="Bobes R.J."/>
            <person name="Fragoso G."/>
            <person name="Sanchez-Flores A."/>
            <person name="Estrada K."/>
            <person name="Cevallos M.A."/>
            <person name="Morett E."/>
            <person name="Gonzalez V."/>
            <person name="Portillo T."/>
            <person name="Ochoa-Leyva A."/>
            <person name="Jose M.V."/>
            <person name="Sciutto E."/>
            <person name="Landa A."/>
            <person name="Jimenez L."/>
            <person name="Valdes V."/>
            <person name="Carrero J.C."/>
            <person name="Larralde C."/>
            <person name="Morales-Montor J."/>
            <person name="Limon-Lason J."/>
            <person name="Soberon X."/>
            <person name="Laclette J.P."/>
        </authorList>
    </citation>
    <scope>NUCLEOTIDE SEQUENCE [LARGE SCALE GENOMIC DNA]</scope>
</reference>
<dbReference type="WBParaSite" id="EgrG_000847900">
    <property type="protein sequence ID" value="EgrG_000847900"/>
    <property type="gene ID" value="EgrG_000847900"/>
</dbReference>
<dbReference type="AlphaFoldDB" id="A0A068WEL4"/>
<evidence type="ECO:0000313" key="2">
    <source>
        <dbReference type="Proteomes" id="UP000492820"/>
    </source>
</evidence>
<evidence type="ECO:0000313" key="1">
    <source>
        <dbReference type="EMBL" id="CDS16067.1"/>
    </source>
</evidence>
<reference evidence="3" key="3">
    <citation type="submission" date="2020-10" db="UniProtKB">
        <authorList>
            <consortium name="WormBaseParasite"/>
        </authorList>
    </citation>
    <scope>IDENTIFICATION</scope>
</reference>
<accession>A0A068WEL4</accession>
<reference evidence="1" key="2">
    <citation type="submission" date="2014-06" db="EMBL/GenBank/DDBJ databases">
        <authorList>
            <person name="Aslett M."/>
        </authorList>
    </citation>
    <scope>NUCLEOTIDE SEQUENCE</scope>
</reference>
<name>A0A068WEL4_ECHGR</name>
<protein>
    <submittedName>
        <fullName evidence="1 3">Expressed protein</fullName>
    </submittedName>
</protein>
<dbReference type="Proteomes" id="UP000492820">
    <property type="component" value="Unassembled WGS sequence"/>
</dbReference>
<dbReference type="EMBL" id="LK028576">
    <property type="protein sequence ID" value="CDS16067.1"/>
    <property type="molecule type" value="Genomic_DNA"/>
</dbReference>
<sequence>MLMICIIRPLCLPSSITLVDRLLLPLPCLHPTKESVMKFCSYMALRLNHRRIIPAIINACCGGPRTGRVCTCRNY</sequence>